<dbReference type="InterPro" id="IPR032710">
    <property type="entry name" value="NTF2-like_dom_sf"/>
</dbReference>
<dbReference type="CDD" id="cd00531">
    <property type="entry name" value="NTF2_like"/>
    <property type="match status" value="1"/>
</dbReference>
<comment type="caution">
    <text evidence="2">The sequence shown here is derived from an EMBL/GenBank/DDBJ whole genome shotgun (WGS) entry which is preliminary data.</text>
</comment>
<gene>
    <name evidence="2" type="ORF">IU449_08015</name>
</gene>
<dbReference type="Proteomes" id="UP000707731">
    <property type="component" value="Unassembled WGS sequence"/>
</dbReference>
<accession>A0ABS0D7N3</accession>
<evidence type="ECO:0000259" key="1">
    <source>
        <dbReference type="Pfam" id="PF13577"/>
    </source>
</evidence>
<keyword evidence="3" id="KW-1185">Reference proteome</keyword>
<dbReference type="Gene3D" id="3.10.450.50">
    <property type="match status" value="1"/>
</dbReference>
<proteinExistence type="predicted"/>
<dbReference type="SUPFAM" id="SSF54427">
    <property type="entry name" value="NTF2-like"/>
    <property type="match status" value="1"/>
</dbReference>
<dbReference type="EMBL" id="JADLQN010000001">
    <property type="protein sequence ID" value="MBF6354487.1"/>
    <property type="molecule type" value="Genomic_DNA"/>
</dbReference>
<dbReference type="Pfam" id="PF13577">
    <property type="entry name" value="SnoaL_4"/>
    <property type="match status" value="1"/>
</dbReference>
<sequence>MRAMDEGRVQDWTGDFSDDAVFITNARPDPQIGRAAIVEGAGSAAQKLLDHRVVRRHCLTTLDLETTPEGTVVANSYALIVRTPPGGPTAVEFLCTCRDELVRVGGRLLIQHRHVQRDDLAHPQP</sequence>
<evidence type="ECO:0000313" key="2">
    <source>
        <dbReference type="EMBL" id="MBF6354487.1"/>
    </source>
</evidence>
<dbReference type="InterPro" id="IPR037401">
    <property type="entry name" value="SnoaL-like"/>
</dbReference>
<name>A0ABS0D7N3_9NOCA</name>
<reference evidence="2 3" key="1">
    <citation type="submission" date="2020-10" db="EMBL/GenBank/DDBJ databases">
        <title>Identification of Nocardia species via Next-generation sequencing and recognition of intraspecies genetic diversity.</title>
        <authorList>
            <person name="Li P."/>
            <person name="Li P."/>
            <person name="Lu B."/>
        </authorList>
    </citation>
    <scope>NUCLEOTIDE SEQUENCE [LARGE SCALE GENOMIC DNA]</scope>
    <source>
        <strain evidence="2 3">BJ06-0143</strain>
    </source>
</reference>
<organism evidence="2 3">
    <name type="scientific">Nocardia higoensis</name>
    <dbReference type="NCBI Taxonomy" id="228599"/>
    <lineage>
        <taxon>Bacteria</taxon>
        <taxon>Bacillati</taxon>
        <taxon>Actinomycetota</taxon>
        <taxon>Actinomycetes</taxon>
        <taxon>Mycobacteriales</taxon>
        <taxon>Nocardiaceae</taxon>
        <taxon>Nocardia</taxon>
    </lineage>
</organism>
<feature type="domain" description="SnoaL-like" evidence="1">
    <location>
        <begin position="1"/>
        <end position="114"/>
    </location>
</feature>
<evidence type="ECO:0000313" key="3">
    <source>
        <dbReference type="Proteomes" id="UP000707731"/>
    </source>
</evidence>
<protein>
    <submittedName>
        <fullName evidence="2">Nuclear transport factor 2 family protein</fullName>
    </submittedName>
</protein>